<protein>
    <submittedName>
        <fullName evidence="4">DNA repair ATPase</fullName>
    </submittedName>
</protein>
<keyword evidence="1" id="KW-0175">Coiled coil</keyword>
<evidence type="ECO:0000313" key="5">
    <source>
        <dbReference type="Proteomes" id="UP000050909"/>
    </source>
</evidence>
<evidence type="ECO:0000256" key="2">
    <source>
        <dbReference type="SAM" id="Phobius"/>
    </source>
</evidence>
<keyword evidence="2" id="KW-1133">Transmembrane helix</keyword>
<feature type="transmembrane region" description="Helical" evidence="2">
    <location>
        <begin position="396"/>
        <end position="416"/>
    </location>
</feature>
<dbReference type="PATRIC" id="fig|1423722.3.peg.1434"/>
<accession>A0A0R1GT31</accession>
<comment type="caution">
    <text evidence="4">The sequence shown here is derived from an EMBL/GenBank/DDBJ whole genome shotgun (WGS) entry which is preliminary data.</text>
</comment>
<evidence type="ECO:0000259" key="3">
    <source>
        <dbReference type="Pfam" id="PF13514"/>
    </source>
</evidence>
<dbReference type="EMBL" id="AZCV01000006">
    <property type="protein sequence ID" value="KRK37293.1"/>
    <property type="molecule type" value="Genomic_DNA"/>
</dbReference>
<proteinExistence type="predicted"/>
<feature type="transmembrane region" description="Helical" evidence="2">
    <location>
        <begin position="423"/>
        <end position="441"/>
    </location>
</feature>
<sequence>MQISQIKVRNFGKFRDQVFDLTPGSTVFFGLNEAGKSTLVAFINQIMFGFARKSSKNFDYYQFETNPNVYGGQLTFRDDENEWVLERLQAKNAQAGNLRVFFNGTEVPSATFFCQIHQIDQQFFGESFIFDQHTLGQIMSLNQSEIVTQINHLGASNSAELMKLAAQFAKKADQIYKPRGQKLPLNQELTQLTQLEDAVLSNGNQAQAYLELTRQKEPFQAKLQAAKKKDRELTEAIRQEQKLADKIGLLGEYKLLQQSSQVVEFDEASFQRATALISEQESIKNQVAQLKNQIEALQKSRVVTNEDTKAVVDEWSEINHLEQLDGDSAKQISNEQASLEQLYIYQPELRQINQLDATQIDQMRTDFAAIRNLQEEQRKAEEKRQATANNTMQPNLLQNVTVGVAAILLVGGLALLFTGHAMVGLLLFIAAVGASGLAFFVRNKNTTDIRSDNSDSDQHNLLTEQINQFVTQYGIELPRDLNGLLVQASTINDKSNHIKFLQQQVADNQKKIDQYLDRLAVSILPQELDLNNWSSIKQYVQQLKARLEHENQLESSLTANQNLLRELGADLAAKEDALRAILTQNSEESFDSFQETSDKYRKQQQNSEKRANLKHILGSDFERLTAPDFVPAELLSTLEQKKSMQTAVTDNVNELQQQLADINSQQALLGDDRAVIAAQTAVQDQKDQIQEDVVDWLSHKLAAQWINSMLNLASQNRFPKMAVASQKYMKILSGGQYDVLHINDKITVQNSVRKQKLTPSQLSRGTSEQLYFALKLAFIEQIEDEINLPIIIDDAFVNFDDQRVQYMKELLAELGQKHQILVFTARAEIVQLFAENQIVRL</sequence>
<keyword evidence="2" id="KW-0812">Transmembrane</keyword>
<dbReference type="SUPFAM" id="SSF52540">
    <property type="entry name" value="P-loop containing nucleoside triphosphate hydrolases"/>
    <property type="match status" value="1"/>
</dbReference>
<feature type="coiled-coil region" evidence="1">
    <location>
        <begin position="638"/>
        <end position="665"/>
    </location>
</feature>
<evidence type="ECO:0000256" key="1">
    <source>
        <dbReference type="SAM" id="Coils"/>
    </source>
</evidence>
<dbReference type="AlphaFoldDB" id="A0A0R1GT31"/>
<dbReference type="InterPro" id="IPR027417">
    <property type="entry name" value="P-loop_NTPase"/>
</dbReference>
<dbReference type="PANTHER" id="PTHR41259">
    <property type="entry name" value="DOUBLE-STRAND BREAK REPAIR RAD50 ATPASE, PUTATIVE-RELATED"/>
    <property type="match status" value="1"/>
</dbReference>
<organism evidence="4 5">
    <name type="scientific">Amylolactobacillus amylotrophicus DSM 20534</name>
    <dbReference type="NCBI Taxonomy" id="1423722"/>
    <lineage>
        <taxon>Bacteria</taxon>
        <taxon>Bacillati</taxon>
        <taxon>Bacillota</taxon>
        <taxon>Bacilli</taxon>
        <taxon>Lactobacillales</taxon>
        <taxon>Lactobacillaceae</taxon>
        <taxon>Amylolactobacillus</taxon>
    </lineage>
</organism>
<dbReference type="Proteomes" id="UP000050909">
    <property type="component" value="Unassembled WGS sequence"/>
</dbReference>
<dbReference type="Gene3D" id="3.40.50.300">
    <property type="entry name" value="P-loop containing nucleotide triphosphate hydrolases"/>
    <property type="match status" value="2"/>
</dbReference>
<evidence type="ECO:0000313" key="4">
    <source>
        <dbReference type="EMBL" id="KRK37293.1"/>
    </source>
</evidence>
<gene>
    <name evidence="4" type="ORF">FC62_GL001408</name>
</gene>
<keyword evidence="5" id="KW-1185">Reference proteome</keyword>
<dbReference type="PANTHER" id="PTHR41259:SF1">
    <property type="entry name" value="DOUBLE-STRAND BREAK REPAIR RAD50 ATPASE, PUTATIVE-RELATED"/>
    <property type="match status" value="1"/>
</dbReference>
<feature type="coiled-coil region" evidence="1">
    <location>
        <begin position="273"/>
        <end position="307"/>
    </location>
</feature>
<feature type="domain" description="YhaN AAA" evidence="3">
    <location>
        <begin position="1"/>
        <end position="200"/>
    </location>
</feature>
<dbReference type="RefSeq" id="WP_056947026.1">
    <property type="nucleotide sequence ID" value="NZ_AZCV01000006.1"/>
</dbReference>
<dbReference type="Pfam" id="PF13514">
    <property type="entry name" value="AAA_27"/>
    <property type="match status" value="1"/>
</dbReference>
<dbReference type="InterPro" id="IPR038734">
    <property type="entry name" value="YhaN_AAA"/>
</dbReference>
<keyword evidence="2" id="KW-0472">Membrane</keyword>
<name>A0A0R1GT31_9LACO</name>
<reference evidence="4 5" key="1">
    <citation type="journal article" date="2015" name="Genome Announc.">
        <title>Expanding the biotechnology potential of lactobacilli through comparative genomics of 213 strains and associated genera.</title>
        <authorList>
            <person name="Sun Z."/>
            <person name="Harris H.M."/>
            <person name="McCann A."/>
            <person name="Guo C."/>
            <person name="Argimon S."/>
            <person name="Zhang W."/>
            <person name="Yang X."/>
            <person name="Jeffery I.B."/>
            <person name="Cooney J.C."/>
            <person name="Kagawa T.F."/>
            <person name="Liu W."/>
            <person name="Song Y."/>
            <person name="Salvetti E."/>
            <person name="Wrobel A."/>
            <person name="Rasinkangas P."/>
            <person name="Parkhill J."/>
            <person name="Rea M.C."/>
            <person name="O'Sullivan O."/>
            <person name="Ritari J."/>
            <person name="Douillard F.P."/>
            <person name="Paul Ross R."/>
            <person name="Yang R."/>
            <person name="Briner A.E."/>
            <person name="Felis G.E."/>
            <person name="de Vos W.M."/>
            <person name="Barrangou R."/>
            <person name="Klaenhammer T.R."/>
            <person name="Caufield P.W."/>
            <person name="Cui Y."/>
            <person name="Zhang H."/>
            <person name="O'Toole P.W."/>
        </authorList>
    </citation>
    <scope>NUCLEOTIDE SEQUENCE [LARGE SCALE GENOMIC DNA]</scope>
    <source>
        <strain evidence="4 5">DSM 20534</strain>
    </source>
</reference>